<keyword evidence="2" id="KW-0326">Glycosidase</keyword>
<dbReference type="SUPFAM" id="SSF53590">
    <property type="entry name" value="Nucleoside hydrolase"/>
    <property type="match status" value="1"/>
</dbReference>
<dbReference type="EMBL" id="QQAX01000002">
    <property type="protein sequence ID" value="RDI48689.1"/>
    <property type="molecule type" value="Genomic_DNA"/>
</dbReference>
<dbReference type="InterPro" id="IPR001910">
    <property type="entry name" value="Inosine/uridine_hydrolase_dom"/>
</dbReference>
<reference evidence="4 5" key="1">
    <citation type="submission" date="2018-07" db="EMBL/GenBank/DDBJ databases">
        <title>Genomic Encyclopedia of Type Strains, Phase IV (KMG-IV): sequencing the most valuable type-strain genomes for metagenomic binning, comparative biology and taxonomic classification.</title>
        <authorList>
            <person name="Goeker M."/>
        </authorList>
    </citation>
    <scope>NUCLEOTIDE SEQUENCE [LARGE SCALE GENOMIC DNA]</scope>
    <source>
        <strain evidence="4 5">DSM 16500</strain>
    </source>
</reference>
<protein>
    <submittedName>
        <fullName evidence="4">Pyrimidine-specific ribonucleoside hydrolase</fullName>
    </submittedName>
</protein>
<evidence type="ECO:0000313" key="5">
    <source>
        <dbReference type="Proteomes" id="UP000254720"/>
    </source>
</evidence>
<dbReference type="OrthoDB" id="9797882at2"/>
<comment type="caution">
    <text evidence="4">The sequence shown here is derived from an EMBL/GenBank/DDBJ whole genome shotgun (WGS) entry which is preliminary data.</text>
</comment>
<dbReference type="Gene3D" id="3.90.245.10">
    <property type="entry name" value="Ribonucleoside hydrolase-like"/>
    <property type="match status" value="1"/>
</dbReference>
<organism evidence="4 5">
    <name type="scientific">Aquicella lusitana</name>
    <dbReference type="NCBI Taxonomy" id="254246"/>
    <lineage>
        <taxon>Bacteria</taxon>
        <taxon>Pseudomonadati</taxon>
        <taxon>Pseudomonadota</taxon>
        <taxon>Gammaproteobacteria</taxon>
        <taxon>Legionellales</taxon>
        <taxon>Coxiellaceae</taxon>
        <taxon>Aquicella</taxon>
    </lineage>
</organism>
<name>A0A370GYV7_9COXI</name>
<evidence type="ECO:0000256" key="2">
    <source>
        <dbReference type="ARBA" id="ARBA00023295"/>
    </source>
</evidence>
<keyword evidence="5" id="KW-1185">Reference proteome</keyword>
<proteinExistence type="predicted"/>
<dbReference type="InterPro" id="IPR036452">
    <property type="entry name" value="Ribo_hydro-like"/>
</dbReference>
<dbReference type="InterPro" id="IPR023186">
    <property type="entry name" value="IUNH"/>
</dbReference>
<accession>A0A370GYV7</accession>
<dbReference type="Proteomes" id="UP000254720">
    <property type="component" value="Unassembled WGS sequence"/>
</dbReference>
<feature type="domain" description="Inosine/uridine-preferring nucleoside hydrolase" evidence="3">
    <location>
        <begin position="3"/>
        <end position="280"/>
    </location>
</feature>
<dbReference type="PANTHER" id="PTHR12304:SF46">
    <property type="entry name" value="INOSINE-ADENOSINE-GUANOSINE-NUCLEOSIDE HYDROLASE"/>
    <property type="match status" value="1"/>
</dbReference>
<evidence type="ECO:0000259" key="3">
    <source>
        <dbReference type="Pfam" id="PF01156"/>
    </source>
</evidence>
<dbReference type="Pfam" id="PF01156">
    <property type="entry name" value="IU_nuc_hydro"/>
    <property type="match status" value="1"/>
</dbReference>
<dbReference type="PANTHER" id="PTHR12304">
    <property type="entry name" value="INOSINE-URIDINE PREFERRING NUCLEOSIDE HYDROLASE"/>
    <property type="match status" value="1"/>
</dbReference>
<dbReference type="GO" id="GO:0005829">
    <property type="term" value="C:cytosol"/>
    <property type="evidence" value="ECO:0007669"/>
    <property type="project" value="TreeGrafter"/>
</dbReference>
<dbReference type="AlphaFoldDB" id="A0A370GYV7"/>
<keyword evidence="1 4" id="KW-0378">Hydrolase</keyword>
<evidence type="ECO:0000256" key="1">
    <source>
        <dbReference type="ARBA" id="ARBA00022801"/>
    </source>
</evidence>
<dbReference type="GO" id="GO:0008477">
    <property type="term" value="F:purine nucleosidase activity"/>
    <property type="evidence" value="ECO:0007669"/>
    <property type="project" value="TreeGrafter"/>
</dbReference>
<gene>
    <name evidence="4" type="ORF">C8D86_102118</name>
</gene>
<evidence type="ECO:0000313" key="4">
    <source>
        <dbReference type="EMBL" id="RDI48689.1"/>
    </source>
</evidence>
<dbReference type="GO" id="GO:0006152">
    <property type="term" value="P:purine nucleoside catabolic process"/>
    <property type="evidence" value="ECO:0007669"/>
    <property type="project" value="TreeGrafter"/>
</dbReference>
<sequence length="352" mass="38552">MKIIYDNDASSDDVTALIYLASHPDVTLEAVTIAGTGEAHGPDGARNIADLCYMLGKPNIPIAYGNEKPCDASGKPFPDVLRNLMDNLFKDKDVPKHPNPPINDSAVELIKTVLESSSEKVTILATGPLTNIAQFIEQYPYLKDNIEKIVIMGGAVNVHGNIKALDPTSDNIVAEWNIYADPKAADIVFSSKIPVTLVPLDATNQVPMTKAFYDSLSHQLHAGLKLIYQLLKVIVDNYGMELFLKEFYLWDPLAAMICVDPQLAITKTMAIAMDLKNAQTKPVAENSHGASLIQVAVEIPQAHLILGQLISEIKSNLIHAQSKTTPTNLFQIPPEVKMDSFQQAHSFEKRLS</sequence>
<dbReference type="RefSeq" id="WP_114833493.1">
    <property type="nucleotide sequence ID" value="NZ_LR699114.1"/>
</dbReference>